<evidence type="ECO:0000313" key="3">
    <source>
        <dbReference type="Proteomes" id="UP000186922"/>
    </source>
</evidence>
<proteinExistence type="predicted"/>
<evidence type="ECO:0000313" key="2">
    <source>
        <dbReference type="EMBL" id="GAV01216.1"/>
    </source>
</evidence>
<accession>A0A1D1VK93</accession>
<dbReference type="SUPFAM" id="SSF53098">
    <property type="entry name" value="Ribonuclease H-like"/>
    <property type="match status" value="1"/>
</dbReference>
<feature type="region of interest" description="Disordered" evidence="1">
    <location>
        <begin position="179"/>
        <end position="198"/>
    </location>
</feature>
<reference evidence="2 3" key="1">
    <citation type="journal article" date="2016" name="Nat. Commun.">
        <title>Extremotolerant tardigrade genome and improved radiotolerance of human cultured cells by tardigrade-unique protein.</title>
        <authorList>
            <person name="Hashimoto T."/>
            <person name="Horikawa D.D."/>
            <person name="Saito Y."/>
            <person name="Kuwahara H."/>
            <person name="Kozuka-Hata H."/>
            <person name="Shin-I T."/>
            <person name="Minakuchi Y."/>
            <person name="Ohishi K."/>
            <person name="Motoyama A."/>
            <person name="Aizu T."/>
            <person name="Enomoto A."/>
            <person name="Kondo K."/>
            <person name="Tanaka S."/>
            <person name="Hara Y."/>
            <person name="Koshikawa S."/>
            <person name="Sagara H."/>
            <person name="Miura T."/>
            <person name="Yokobori S."/>
            <person name="Miyagawa K."/>
            <person name="Suzuki Y."/>
            <person name="Kubo T."/>
            <person name="Oyama M."/>
            <person name="Kohara Y."/>
            <person name="Fujiyama A."/>
            <person name="Arakawa K."/>
            <person name="Katayama T."/>
            <person name="Toyoda A."/>
            <person name="Kunieda T."/>
        </authorList>
    </citation>
    <scope>NUCLEOTIDE SEQUENCE [LARGE SCALE GENOMIC DNA]</scope>
    <source>
        <strain evidence="2 3">YOKOZUNA-1</strain>
    </source>
</reference>
<feature type="region of interest" description="Disordered" evidence="1">
    <location>
        <begin position="207"/>
        <end position="240"/>
    </location>
</feature>
<gene>
    <name evidence="2" type="primary">RvY_11959-1</name>
    <name evidence="2" type="synonym">RvY_11959.1</name>
    <name evidence="2" type="ORF">RvY_11959</name>
</gene>
<dbReference type="AlphaFoldDB" id="A0A1D1VK93"/>
<comment type="caution">
    <text evidence="2">The sequence shown here is derived from an EMBL/GenBank/DDBJ whole genome shotgun (WGS) entry which is preliminary data.</text>
</comment>
<keyword evidence="3" id="KW-1185">Reference proteome</keyword>
<organism evidence="2 3">
    <name type="scientific">Ramazzottius varieornatus</name>
    <name type="common">Water bear</name>
    <name type="synonym">Tardigrade</name>
    <dbReference type="NCBI Taxonomy" id="947166"/>
    <lineage>
        <taxon>Eukaryota</taxon>
        <taxon>Metazoa</taxon>
        <taxon>Ecdysozoa</taxon>
        <taxon>Tardigrada</taxon>
        <taxon>Eutardigrada</taxon>
        <taxon>Parachela</taxon>
        <taxon>Hypsibioidea</taxon>
        <taxon>Ramazzottiidae</taxon>
        <taxon>Ramazzottius</taxon>
    </lineage>
</organism>
<dbReference type="EMBL" id="BDGG01000007">
    <property type="protein sequence ID" value="GAV01216.1"/>
    <property type="molecule type" value="Genomic_DNA"/>
</dbReference>
<dbReference type="InterPro" id="IPR012337">
    <property type="entry name" value="RNaseH-like_sf"/>
</dbReference>
<name>A0A1D1VK93_RAMVA</name>
<protein>
    <submittedName>
        <fullName evidence="2">Uncharacterized protein</fullName>
    </submittedName>
</protein>
<evidence type="ECO:0000256" key="1">
    <source>
        <dbReference type="SAM" id="MobiDB-lite"/>
    </source>
</evidence>
<dbReference type="Proteomes" id="UP000186922">
    <property type="component" value="Unassembled WGS sequence"/>
</dbReference>
<sequence>MDVRKQRNIVVPNVMAQIISKLSGIPRQVQMNNFKTQTMAVGIFKMHRPLFEEPPSPARLPRMASPKHSTVSSWSPVTWKLSTLCAIFCKVQALAAYASKNDGRLPRNLLVFRGAVTHGQEVAIRTAEIPAIFRRLKEQGLDIALTYVVEYGVRSFEKVKTATDTAEGYSLVVCEESSARRPPPEFRSGSSPVRLAERPPLSVVQVGRANSQPKHNNSAKYTSASPSSRTYDRRGSITGQPLLKARSRMVRYQ</sequence>
<feature type="compositionally biased region" description="Polar residues" evidence="1">
    <location>
        <begin position="208"/>
        <end position="229"/>
    </location>
</feature>